<gene>
    <name evidence="2" type="ORF">SBRY_100073</name>
</gene>
<dbReference type="Proteomes" id="UP001153328">
    <property type="component" value="Unassembled WGS sequence"/>
</dbReference>
<evidence type="ECO:0000313" key="2">
    <source>
        <dbReference type="EMBL" id="CAG7612810.1"/>
    </source>
</evidence>
<keyword evidence="3" id="KW-1185">Reference proteome</keyword>
<sequence>MPWRRGWRPPQVPPRPRPAGRVPRPRRTGARSEVFSWFSSSGEEGGRPGWSAGHTVLRWTATAASACTACAARGRRNRPSGAQVRPRDRRTGRRTAAERWSGDADGPVRPSAVATGIRHTDVARGYRRRGRMHCSSHGGLLHEVRGARCERSQPSVWGDCTETSCIPTAGLPQQWDTMRLTYTGDGTQESCSGPSASGRPAGPPGPQSPDRPGAPATGCRRSQRRSRPTVGNHPQAYGS</sequence>
<dbReference type="AlphaFoldDB" id="A0A9W4ECZ9"/>
<proteinExistence type="predicted"/>
<feature type="compositionally biased region" description="Low complexity" evidence="1">
    <location>
        <begin position="190"/>
        <end position="200"/>
    </location>
</feature>
<accession>A0A9W4ECZ9</accession>
<feature type="region of interest" description="Disordered" evidence="1">
    <location>
        <begin position="183"/>
        <end position="239"/>
    </location>
</feature>
<reference evidence="2" key="1">
    <citation type="submission" date="2021-06" db="EMBL/GenBank/DDBJ databases">
        <authorList>
            <person name="Arsene-Ploetze F."/>
        </authorList>
    </citation>
    <scope>NUCLEOTIDE SEQUENCE</scope>
    <source>
        <strain evidence="2">SBRY1</strain>
    </source>
</reference>
<evidence type="ECO:0000313" key="3">
    <source>
        <dbReference type="Proteomes" id="UP001153328"/>
    </source>
</evidence>
<comment type="caution">
    <text evidence="2">The sequence shown here is derived from an EMBL/GenBank/DDBJ whole genome shotgun (WGS) entry which is preliminary data.</text>
</comment>
<feature type="region of interest" description="Disordered" evidence="1">
    <location>
        <begin position="1"/>
        <end position="32"/>
    </location>
</feature>
<feature type="region of interest" description="Disordered" evidence="1">
    <location>
        <begin position="71"/>
        <end position="111"/>
    </location>
</feature>
<dbReference type="EMBL" id="CAJVAX010000002">
    <property type="protein sequence ID" value="CAG7612810.1"/>
    <property type="molecule type" value="Genomic_DNA"/>
</dbReference>
<evidence type="ECO:0000256" key="1">
    <source>
        <dbReference type="SAM" id="MobiDB-lite"/>
    </source>
</evidence>
<protein>
    <submittedName>
        <fullName evidence="2">Uncharacterized protein</fullName>
    </submittedName>
</protein>
<organism evidence="2 3">
    <name type="scientific">Actinacidiphila bryophytorum</name>
    <dbReference type="NCBI Taxonomy" id="1436133"/>
    <lineage>
        <taxon>Bacteria</taxon>
        <taxon>Bacillati</taxon>
        <taxon>Actinomycetota</taxon>
        <taxon>Actinomycetes</taxon>
        <taxon>Kitasatosporales</taxon>
        <taxon>Streptomycetaceae</taxon>
        <taxon>Actinacidiphila</taxon>
    </lineage>
</organism>
<name>A0A9W4ECZ9_9ACTN</name>